<feature type="compositionally biased region" description="Basic and acidic residues" evidence="1">
    <location>
        <begin position="32"/>
        <end position="45"/>
    </location>
</feature>
<comment type="caution">
    <text evidence="2">The sequence shown here is derived from an EMBL/GenBank/DDBJ whole genome shotgun (WGS) entry which is preliminary data.</text>
</comment>
<feature type="compositionally biased region" description="Basic and acidic residues" evidence="1">
    <location>
        <begin position="74"/>
        <end position="87"/>
    </location>
</feature>
<evidence type="ECO:0000256" key="1">
    <source>
        <dbReference type="SAM" id="MobiDB-lite"/>
    </source>
</evidence>
<name>A0AAN9A795_HALRR</name>
<feature type="region of interest" description="Disordered" evidence="1">
    <location>
        <begin position="1"/>
        <end position="87"/>
    </location>
</feature>
<dbReference type="AlphaFoldDB" id="A0AAN9A795"/>
<organism evidence="2 3">
    <name type="scientific">Halocaridina rubra</name>
    <name type="common">Hawaiian red shrimp</name>
    <dbReference type="NCBI Taxonomy" id="373956"/>
    <lineage>
        <taxon>Eukaryota</taxon>
        <taxon>Metazoa</taxon>
        <taxon>Ecdysozoa</taxon>
        <taxon>Arthropoda</taxon>
        <taxon>Crustacea</taxon>
        <taxon>Multicrustacea</taxon>
        <taxon>Malacostraca</taxon>
        <taxon>Eumalacostraca</taxon>
        <taxon>Eucarida</taxon>
        <taxon>Decapoda</taxon>
        <taxon>Pleocyemata</taxon>
        <taxon>Caridea</taxon>
        <taxon>Atyoidea</taxon>
        <taxon>Atyidae</taxon>
        <taxon>Halocaridina</taxon>
    </lineage>
</organism>
<gene>
    <name evidence="2" type="ORF">SK128_018970</name>
</gene>
<sequence length="351" mass="39601">MAGLEGELMLSSAYEGEEQQSDNVEGFVEVTSKAEKKRDATRLGEDSDNGEVNTPKKKTCAVQEEGSNGMLDQQQDKQWRDQQEGDHRYAATLRYDGSCRSRRKSGAGSVPGSAVVSSLSDSDTEDENDPQAAGNSGGGGITACWTEGRLLLCYSHHGFPPETHEGRYSPYITVKDRHAVDFLTTKGFEGTVLEMPDWREKYTKEITFDVPTYLSPEDLDFDDRFMWIKRREVKIKGKFEHKPKLIALMPGSVPENVFIPCLGYKYVSVYNEPPVLCYKCSRWGHMQYKVAMTTNVGSVAGDTIPRNVWKSLRKMSRLFPVVVTMVRNIKLTRGCVRKISRKTQKPHKYRG</sequence>
<reference evidence="2 3" key="1">
    <citation type="submission" date="2023-11" db="EMBL/GenBank/DDBJ databases">
        <title>Halocaridina rubra genome assembly.</title>
        <authorList>
            <person name="Smith C."/>
        </authorList>
    </citation>
    <scope>NUCLEOTIDE SEQUENCE [LARGE SCALE GENOMIC DNA]</scope>
    <source>
        <strain evidence="2">EP-1</strain>
        <tissue evidence="2">Whole</tissue>
    </source>
</reference>
<keyword evidence="3" id="KW-1185">Reference proteome</keyword>
<accession>A0AAN9A795</accession>
<protein>
    <submittedName>
        <fullName evidence="2">Uncharacterized protein</fullName>
    </submittedName>
</protein>
<evidence type="ECO:0000313" key="2">
    <source>
        <dbReference type="EMBL" id="KAK7074800.1"/>
    </source>
</evidence>
<dbReference type="Proteomes" id="UP001381693">
    <property type="component" value="Unassembled WGS sequence"/>
</dbReference>
<dbReference type="EMBL" id="JAXCGZ010011453">
    <property type="protein sequence ID" value="KAK7074800.1"/>
    <property type="molecule type" value="Genomic_DNA"/>
</dbReference>
<evidence type="ECO:0000313" key="3">
    <source>
        <dbReference type="Proteomes" id="UP001381693"/>
    </source>
</evidence>
<proteinExistence type="predicted"/>
<feature type="region of interest" description="Disordered" evidence="1">
    <location>
        <begin position="100"/>
        <end position="138"/>
    </location>
</feature>
<feature type="compositionally biased region" description="Low complexity" evidence="1">
    <location>
        <begin position="106"/>
        <end position="120"/>
    </location>
</feature>